<dbReference type="RefSeq" id="WP_307205345.1">
    <property type="nucleotide sequence ID" value="NZ_JAUTAN010000001.1"/>
</dbReference>
<keyword evidence="1" id="KW-1133">Transmembrane helix</keyword>
<gene>
    <name evidence="2" type="ORF">QE405_004121</name>
</gene>
<evidence type="ECO:0000313" key="3">
    <source>
        <dbReference type="Proteomes" id="UP001239215"/>
    </source>
</evidence>
<dbReference type="AlphaFoldDB" id="A0AAJ1X5K8"/>
<feature type="transmembrane region" description="Helical" evidence="1">
    <location>
        <begin position="20"/>
        <end position="38"/>
    </location>
</feature>
<dbReference type="Proteomes" id="UP001239215">
    <property type="component" value="Unassembled WGS sequence"/>
</dbReference>
<keyword evidence="1" id="KW-0812">Transmembrane</keyword>
<name>A0AAJ1X5K8_9ACTN</name>
<keyword evidence="1" id="KW-0472">Membrane</keyword>
<proteinExistence type="predicted"/>
<sequence length="40" mass="4416">MFVLSLLLEGVMRDRADTVVALILVPVVFPAISTWKGTRT</sequence>
<protein>
    <submittedName>
        <fullName evidence="2">Uncharacterized protein</fullName>
    </submittedName>
</protein>
<organism evidence="2 3">
    <name type="scientific">Nocardioides zeae</name>
    <dbReference type="NCBI Taxonomy" id="1457234"/>
    <lineage>
        <taxon>Bacteria</taxon>
        <taxon>Bacillati</taxon>
        <taxon>Actinomycetota</taxon>
        <taxon>Actinomycetes</taxon>
        <taxon>Propionibacteriales</taxon>
        <taxon>Nocardioidaceae</taxon>
        <taxon>Nocardioides</taxon>
    </lineage>
</organism>
<comment type="caution">
    <text evidence="2">The sequence shown here is derived from an EMBL/GenBank/DDBJ whole genome shotgun (WGS) entry which is preliminary data.</text>
</comment>
<dbReference type="EMBL" id="JAUTAN010000001">
    <property type="protein sequence ID" value="MDQ1106837.1"/>
    <property type="molecule type" value="Genomic_DNA"/>
</dbReference>
<evidence type="ECO:0000256" key="1">
    <source>
        <dbReference type="SAM" id="Phobius"/>
    </source>
</evidence>
<accession>A0AAJ1X5K8</accession>
<reference evidence="2" key="1">
    <citation type="submission" date="2023-07" db="EMBL/GenBank/DDBJ databases">
        <title>Functional and genomic diversity of the sorghum phyllosphere microbiome.</title>
        <authorList>
            <person name="Shade A."/>
        </authorList>
    </citation>
    <scope>NUCLEOTIDE SEQUENCE</scope>
    <source>
        <strain evidence="2">SORGH_AS_1067</strain>
    </source>
</reference>
<evidence type="ECO:0000313" key="2">
    <source>
        <dbReference type="EMBL" id="MDQ1106837.1"/>
    </source>
</evidence>